<comment type="caution">
    <text evidence="1">The sequence shown here is derived from an EMBL/GenBank/DDBJ whole genome shotgun (WGS) entry which is preliminary data.</text>
</comment>
<name>A0AAE3ITG5_9BACI</name>
<proteinExistence type="predicted"/>
<dbReference type="EMBL" id="JAOUSF010000003">
    <property type="protein sequence ID" value="MCU9614077.1"/>
    <property type="molecule type" value="Genomic_DNA"/>
</dbReference>
<organism evidence="1 2">
    <name type="scientific">Perspicuibacillus lycopersici</name>
    <dbReference type="NCBI Taxonomy" id="1325689"/>
    <lineage>
        <taxon>Bacteria</taxon>
        <taxon>Bacillati</taxon>
        <taxon>Bacillota</taxon>
        <taxon>Bacilli</taxon>
        <taxon>Bacillales</taxon>
        <taxon>Bacillaceae</taxon>
        <taxon>Perspicuibacillus</taxon>
    </lineage>
</organism>
<protein>
    <submittedName>
        <fullName evidence="1">Uncharacterized protein</fullName>
    </submittedName>
</protein>
<reference evidence="1" key="1">
    <citation type="submission" date="2022-10" db="EMBL/GenBank/DDBJ databases">
        <title>Description of Fervidibacillus gen. nov. in the family Fervidibacillaceae fam. nov. with two species, Fervidibacillus albus sp. nov., and Fervidibacillus halotolerans sp. nov., isolated from tidal flat sediments.</title>
        <authorList>
            <person name="Kwon K.K."/>
            <person name="Yang S.-H."/>
        </authorList>
    </citation>
    <scope>NUCLEOTIDE SEQUENCE</scope>
    <source>
        <strain evidence="1">JCM 19140</strain>
    </source>
</reference>
<evidence type="ECO:0000313" key="2">
    <source>
        <dbReference type="Proteomes" id="UP001209318"/>
    </source>
</evidence>
<dbReference type="RefSeq" id="WP_263073313.1">
    <property type="nucleotide sequence ID" value="NZ_JAOUSF010000003.1"/>
</dbReference>
<accession>A0AAE3ITG5</accession>
<evidence type="ECO:0000313" key="1">
    <source>
        <dbReference type="EMBL" id="MCU9614077.1"/>
    </source>
</evidence>
<dbReference type="Proteomes" id="UP001209318">
    <property type="component" value="Unassembled WGS sequence"/>
</dbReference>
<sequence>MDDKKRLRLSYIKYGLKESRKRLKNSVNSGRSVPINASLSEILFWIIAMDEWHIKNRNLGNSYKKRRKIEIGGQYVLGLRHAYNSLKHNMTFIKPMRTKNLIEFIKNSEIYAEDYTSEILWVKVDRMIDEHDTEYNIKNYKKYIEGKGIIQTIDGAINFLNKVNGELQYQFHSTK</sequence>
<keyword evidence="2" id="KW-1185">Reference proteome</keyword>
<dbReference type="AlphaFoldDB" id="A0AAE3ITG5"/>
<gene>
    <name evidence="1" type="ORF">OEV98_10950</name>
</gene>